<accession>A0A923NIW8</accession>
<evidence type="ECO:0000256" key="1">
    <source>
        <dbReference type="PROSITE-ProRule" id="PRU01250"/>
    </source>
</evidence>
<dbReference type="SUPFAM" id="SSF57716">
    <property type="entry name" value="Glucocorticoid receptor-like (DNA-binding domain)"/>
    <property type="match status" value="1"/>
</dbReference>
<keyword evidence="1" id="KW-0862">Zinc</keyword>
<comment type="similarity">
    <text evidence="1">Belongs to the ClpX chaperone family.</text>
</comment>
<dbReference type="InterPro" id="IPR059188">
    <property type="entry name" value="Znf_CLPX-like"/>
</dbReference>
<protein>
    <recommendedName>
        <fullName evidence="2">ClpX-type ZB domain-containing protein</fullName>
    </recommendedName>
</protein>
<feature type="domain" description="ClpX-type ZB" evidence="2">
    <location>
        <begin position="35"/>
        <end position="88"/>
    </location>
</feature>
<dbReference type="InterPro" id="IPR038366">
    <property type="entry name" value="Znf_CppX_C4_sf"/>
</dbReference>
<dbReference type="AlphaFoldDB" id="A0A923NIW8"/>
<feature type="binding site" evidence="1">
    <location>
        <position position="69"/>
    </location>
    <ligand>
        <name>Zn(2+)</name>
        <dbReference type="ChEBI" id="CHEBI:29105"/>
    </ligand>
</feature>
<sequence>MLTGETGAEGVELQKSNIAMIGPTGSGKTYIAQSMAKLFNSNGIAYCSFCGKASTEVKKLIAGPGVYICNECVALAQDIINEDLQQDALERTLTLKTPREIVDNLKLNSIKR</sequence>
<evidence type="ECO:0000259" key="2">
    <source>
        <dbReference type="PROSITE" id="PS51902"/>
    </source>
</evidence>
<feature type="binding site" evidence="1">
    <location>
        <position position="47"/>
    </location>
    <ligand>
        <name>Zn(2+)</name>
        <dbReference type="ChEBI" id="CHEBI:29105"/>
    </ligand>
</feature>
<dbReference type="Proteomes" id="UP000650485">
    <property type="component" value="Unassembled WGS sequence"/>
</dbReference>
<dbReference type="Gene3D" id="6.20.220.10">
    <property type="entry name" value="ClpX chaperone, C4-type zinc finger domain"/>
    <property type="match status" value="1"/>
</dbReference>
<dbReference type="EMBL" id="JACSZT010000022">
    <property type="protein sequence ID" value="MBC6499781.1"/>
    <property type="molecule type" value="Genomic_DNA"/>
</dbReference>
<dbReference type="GO" id="GO:0006457">
    <property type="term" value="P:protein folding"/>
    <property type="evidence" value="ECO:0007669"/>
    <property type="project" value="UniProtKB-UniRule"/>
</dbReference>
<dbReference type="InterPro" id="IPR010603">
    <property type="entry name" value="Znf_CppX_C4"/>
</dbReference>
<dbReference type="GO" id="GO:0008270">
    <property type="term" value="F:zinc ion binding"/>
    <property type="evidence" value="ECO:0007669"/>
    <property type="project" value="UniProtKB-UniRule"/>
</dbReference>
<dbReference type="Pfam" id="PF06689">
    <property type="entry name" value="zf-C4_ClpX"/>
    <property type="match status" value="1"/>
</dbReference>
<name>A0A923NIW8_WEICO</name>
<comment type="caution">
    <text evidence="3">The sequence shown here is derived from an EMBL/GenBank/DDBJ whole genome shotgun (WGS) entry which is preliminary data.</text>
</comment>
<dbReference type="SUPFAM" id="SSF52540">
    <property type="entry name" value="P-loop containing nucleoside triphosphate hydrolases"/>
    <property type="match status" value="1"/>
</dbReference>
<dbReference type="GO" id="GO:0051082">
    <property type="term" value="F:unfolded protein binding"/>
    <property type="evidence" value="ECO:0007669"/>
    <property type="project" value="UniProtKB-UniRule"/>
</dbReference>
<keyword evidence="1" id="KW-0479">Metal-binding</keyword>
<evidence type="ECO:0000313" key="3">
    <source>
        <dbReference type="EMBL" id="MBC6499781.1"/>
    </source>
</evidence>
<feature type="binding site" evidence="1">
    <location>
        <position position="72"/>
    </location>
    <ligand>
        <name>Zn(2+)</name>
        <dbReference type="ChEBI" id="CHEBI:29105"/>
    </ligand>
</feature>
<dbReference type="GO" id="GO:0046983">
    <property type="term" value="F:protein dimerization activity"/>
    <property type="evidence" value="ECO:0007669"/>
    <property type="project" value="UniProtKB-UniRule"/>
</dbReference>
<evidence type="ECO:0000313" key="4">
    <source>
        <dbReference type="Proteomes" id="UP000650485"/>
    </source>
</evidence>
<proteinExistence type="inferred from homology"/>
<dbReference type="SMART" id="SM00994">
    <property type="entry name" value="zf-C4_ClpX"/>
    <property type="match status" value="1"/>
</dbReference>
<organism evidence="3 4">
    <name type="scientific">Weissella confusa</name>
    <name type="common">Lactobacillus confusus</name>
    <dbReference type="NCBI Taxonomy" id="1583"/>
    <lineage>
        <taxon>Bacteria</taxon>
        <taxon>Bacillati</taxon>
        <taxon>Bacillota</taxon>
        <taxon>Bacilli</taxon>
        <taxon>Lactobacillales</taxon>
        <taxon>Lactobacillaceae</taxon>
        <taxon>Weissella</taxon>
    </lineage>
</organism>
<dbReference type="PROSITE" id="PS51902">
    <property type="entry name" value="CLPX_ZB"/>
    <property type="match status" value="1"/>
</dbReference>
<dbReference type="InterPro" id="IPR027417">
    <property type="entry name" value="P-loop_NTPase"/>
</dbReference>
<feature type="binding site" evidence="1">
    <location>
        <position position="50"/>
    </location>
    <ligand>
        <name>Zn(2+)</name>
        <dbReference type="ChEBI" id="CHEBI:29105"/>
    </ligand>
</feature>
<gene>
    <name evidence="3" type="ORF">H7R52_18240</name>
</gene>
<keyword evidence="1" id="KW-0143">Chaperone</keyword>
<reference evidence="3" key="1">
    <citation type="submission" date="2020-08" db="EMBL/GenBank/DDBJ databases">
        <title>Complete genome sequence of Weissella confusa strain FS54 provides insights into metabolic potential.</title>
        <authorList>
            <person name="Fhoula I."/>
            <person name="Najjari A."/>
            <person name="Lekired A."/>
            <person name="Bessrour-Aouam N."/>
            <person name="Jaballah S."/>
            <person name="Klibi N."/>
            <person name="Ouzari H.-I."/>
        </authorList>
    </citation>
    <scope>NUCLEOTIDE SEQUENCE</scope>
    <source>
        <strain evidence="3">FS54</strain>
    </source>
</reference>